<dbReference type="EMBL" id="CP027169">
    <property type="protein sequence ID" value="AVK07457.1"/>
    <property type="molecule type" value="Genomic_DNA"/>
</dbReference>
<keyword evidence="2" id="KW-1185">Reference proteome</keyword>
<reference evidence="1 2" key="1">
    <citation type="submission" date="2018-02" db="EMBL/GenBank/DDBJ databases">
        <title>FDA/CDC Antimicrobial Resistant Isolate Bank Genome Sequencing.</title>
        <authorList>
            <person name="Benahmed F.H."/>
            <person name="Lutgring J.D."/>
            <person name="Yoo B."/>
            <person name="Machado M."/>
            <person name="Brown A."/>
            <person name="McAllister G."/>
            <person name="Perry A."/>
            <person name="Halpin A.L."/>
            <person name="Vavikolanu K."/>
            <person name="Ott S."/>
            <person name="Zhao X."/>
            <person name="Tallon L.J."/>
            <person name="Sadzewicz L."/>
            <person name="Aluvathingal J."/>
            <person name="Nadendla S."/>
            <person name="Voskania-kordi A."/>
            <person name="Simonyan V."/>
            <person name="Patel J."/>
            <person name="Shawar R.M."/>
        </authorList>
    </citation>
    <scope>NUCLEOTIDE SEQUENCE [LARGE SCALE GENOMIC DNA]</scope>
    <source>
        <strain evidence="1 2">AR_0356</strain>
    </source>
</reference>
<evidence type="ECO:0000313" key="2">
    <source>
        <dbReference type="Proteomes" id="UP000238390"/>
    </source>
</evidence>
<dbReference type="AlphaFoldDB" id="A0A2R3J0S8"/>
<dbReference type="Proteomes" id="UP000238390">
    <property type="component" value="Chromosome"/>
</dbReference>
<evidence type="ECO:0000313" key="1">
    <source>
        <dbReference type="EMBL" id="AVK07457.1"/>
    </source>
</evidence>
<sequence>MAKRLREAVCKVFEHARSFHGGCGKRRIITKSASRDTR</sequence>
<gene>
    <name evidence="1" type="ORF">CSB93_2525</name>
</gene>
<accession>A0A2R3J0S8</accession>
<protein>
    <submittedName>
        <fullName evidence="1">Uncharacterized protein</fullName>
    </submittedName>
</protein>
<organism evidence="1 2">
    <name type="scientific">Pseudomonas paraeruginosa</name>
    <dbReference type="NCBI Taxonomy" id="2994495"/>
    <lineage>
        <taxon>Bacteria</taxon>
        <taxon>Pseudomonadati</taxon>
        <taxon>Pseudomonadota</taxon>
        <taxon>Gammaproteobacteria</taxon>
        <taxon>Pseudomonadales</taxon>
        <taxon>Pseudomonadaceae</taxon>
        <taxon>Pseudomonas</taxon>
    </lineage>
</organism>
<proteinExistence type="predicted"/>
<name>A0A2R3J0S8_9PSED</name>